<dbReference type="Proteomes" id="UP001153069">
    <property type="component" value="Unassembled WGS sequence"/>
</dbReference>
<keyword evidence="4" id="KW-1185">Reference proteome</keyword>
<accession>A0A9N8EZJ1</accession>
<sequence length="545" mass="58265">MMQPTDMNMDRSNTGPQASNEGGGGSKALKEPAWTQKKTWMLAAGTLLSFAAMVIGVAMLVHLTESPTHANQNTLSDLVHDAQGSDAAGANVKLSKDAAPGHPVKKKVPKQLDTTTTNTTTFMVEYVLSWHSDGRNCTTPSSLLGARCGEGAILSLPEHDRNDHTCNISLEGNASASFSCNDTSRGAVVIVCESPNKEVLALNAQWYGDRLECDINGSATQSLALGAIDSDGNDVPVGEKICLAIWDPALPRSRCRSPLRQSRCTSPYECEASILCRGSDLCTISGVMITTPDTSSLEDNGCIRPVLPPSPCVPSPCLSEQICTEVDGGYRCIDNNSTVSTEYVVLWKSDGGGGDPMYRPEYLGCEIPQPELTASCGGNGVLRILEAELSNHECINIDDGSIVCAAHGREPGDPEVVGVVLIRCETTSDGDDTDLVLTVTMPEETLFCNGALEPYEWYGGWAYNFLQVVTVCNGEFVTMDGDTCSGTMERDDADSLQRCVMRDDCRENVFWGWDCEAELNETLYTTSGPLVANSGCVVSGSSVSK</sequence>
<name>A0A9N8EZJ1_9STRA</name>
<keyword evidence="2" id="KW-1133">Transmembrane helix</keyword>
<keyword evidence="2" id="KW-0472">Membrane</keyword>
<organism evidence="3 4">
    <name type="scientific">Seminavis robusta</name>
    <dbReference type="NCBI Taxonomy" id="568900"/>
    <lineage>
        <taxon>Eukaryota</taxon>
        <taxon>Sar</taxon>
        <taxon>Stramenopiles</taxon>
        <taxon>Ochrophyta</taxon>
        <taxon>Bacillariophyta</taxon>
        <taxon>Bacillariophyceae</taxon>
        <taxon>Bacillariophycidae</taxon>
        <taxon>Naviculales</taxon>
        <taxon>Naviculaceae</taxon>
        <taxon>Seminavis</taxon>
    </lineage>
</organism>
<feature type="transmembrane region" description="Helical" evidence="2">
    <location>
        <begin position="40"/>
        <end position="63"/>
    </location>
</feature>
<dbReference type="AlphaFoldDB" id="A0A9N8EZJ1"/>
<evidence type="ECO:0000256" key="1">
    <source>
        <dbReference type="SAM" id="MobiDB-lite"/>
    </source>
</evidence>
<evidence type="ECO:0000313" key="3">
    <source>
        <dbReference type="EMBL" id="CAB9528804.1"/>
    </source>
</evidence>
<keyword evidence="2" id="KW-0812">Transmembrane</keyword>
<reference evidence="3" key="1">
    <citation type="submission" date="2020-06" db="EMBL/GenBank/DDBJ databases">
        <authorList>
            <consortium name="Plant Systems Biology data submission"/>
        </authorList>
    </citation>
    <scope>NUCLEOTIDE SEQUENCE</scope>
    <source>
        <strain evidence="3">D6</strain>
    </source>
</reference>
<evidence type="ECO:0000256" key="2">
    <source>
        <dbReference type="SAM" id="Phobius"/>
    </source>
</evidence>
<feature type="region of interest" description="Disordered" evidence="1">
    <location>
        <begin position="1"/>
        <end position="29"/>
    </location>
</feature>
<gene>
    <name evidence="3" type="ORF">SEMRO_2325_G323380.1</name>
</gene>
<feature type="compositionally biased region" description="Polar residues" evidence="1">
    <location>
        <begin position="10"/>
        <end position="20"/>
    </location>
</feature>
<dbReference type="EMBL" id="CAICTM010002323">
    <property type="protein sequence ID" value="CAB9528804.1"/>
    <property type="molecule type" value="Genomic_DNA"/>
</dbReference>
<protein>
    <submittedName>
        <fullName evidence="3">Uncharacterized protein</fullName>
    </submittedName>
</protein>
<comment type="caution">
    <text evidence="3">The sequence shown here is derived from an EMBL/GenBank/DDBJ whole genome shotgun (WGS) entry which is preliminary data.</text>
</comment>
<proteinExistence type="predicted"/>
<evidence type="ECO:0000313" key="4">
    <source>
        <dbReference type="Proteomes" id="UP001153069"/>
    </source>
</evidence>